<dbReference type="PROSITE" id="PS51257">
    <property type="entry name" value="PROKAR_LIPOPROTEIN"/>
    <property type="match status" value="1"/>
</dbReference>
<sequence>MKKNYLRSLYLGITVLSIVSCSRADSTGLLENEKSATSNNIGNKTEKELLAKGWTIVKEIDLKPNLKESFNKNALAKYEGQLETKVPFTAEHLFQLGWDSESSDDGNELAKALKLSRGPIGDMNLYGVVFTPTVAINTTPKKEKQWYKANTVVVLETPQVDVAPTEITIPDTSYTTEVVNSSNEDSEITVAYSYKSGYKTNWYLKASASIKVGATFVVGIPTIFEGKVNTEITVAGEGGYGKEDNQETTLTSTYKTKIPANSKKMITVLTKIQGSKVNYKAPISIKGPTLLCAKDWKYDVLQGDITQILRRDQSKPIDELGTATVIANTSVKILESPAIKL</sequence>
<dbReference type="EMBL" id="QNUF01000012">
    <property type="protein sequence ID" value="REC75099.1"/>
    <property type="molecule type" value="Genomic_DNA"/>
</dbReference>
<organism evidence="2 3">
    <name type="scientific">Chryseobacterium rhizosphaerae</name>
    <dbReference type="NCBI Taxonomy" id="395937"/>
    <lineage>
        <taxon>Bacteria</taxon>
        <taxon>Pseudomonadati</taxon>
        <taxon>Bacteroidota</taxon>
        <taxon>Flavobacteriia</taxon>
        <taxon>Flavobacteriales</taxon>
        <taxon>Weeksellaceae</taxon>
        <taxon>Chryseobacterium group</taxon>
        <taxon>Chryseobacterium</taxon>
    </lineage>
</organism>
<feature type="signal peptide" evidence="1">
    <location>
        <begin position="1"/>
        <end position="24"/>
    </location>
</feature>
<proteinExistence type="predicted"/>
<name>A0ABX9IKY1_9FLAO</name>
<gene>
    <name evidence="2" type="ORF">DRF57_12180</name>
</gene>
<dbReference type="RefSeq" id="WP_047492089.1">
    <property type="nucleotide sequence ID" value="NZ_BJYH01000025.1"/>
</dbReference>
<dbReference type="Proteomes" id="UP000256491">
    <property type="component" value="Unassembled WGS sequence"/>
</dbReference>
<evidence type="ECO:0000313" key="3">
    <source>
        <dbReference type="Proteomes" id="UP000256491"/>
    </source>
</evidence>
<dbReference type="CDD" id="cd20222">
    <property type="entry name" value="PFM_parasporin-2-like"/>
    <property type="match status" value="1"/>
</dbReference>
<evidence type="ECO:0008006" key="4">
    <source>
        <dbReference type="Google" id="ProtNLM"/>
    </source>
</evidence>
<keyword evidence="1" id="KW-0732">Signal</keyword>
<evidence type="ECO:0000256" key="1">
    <source>
        <dbReference type="SAM" id="SignalP"/>
    </source>
</evidence>
<protein>
    <recommendedName>
        <fullName evidence="4">Aerolysin family beta-barrel pore-forming toxin</fullName>
    </recommendedName>
</protein>
<accession>A0ABX9IKY1</accession>
<reference evidence="2 3" key="1">
    <citation type="journal article" date="2010" name="Syst. Appl. Microbiol.">
        <title>Four new species of Chryseobacterium from the rhizosphere of coastal sand dune plants, Chryseobacterium elymi sp. nov., Chryseobacterium hagamense sp. nov., Chryseobacterium lathyri sp. nov. and Chryseobacterium rhizosphaerae sp. nov.</title>
        <authorList>
            <person name="Cho S.H."/>
            <person name="Lee K.S."/>
            <person name="Shin D.S."/>
            <person name="Han J.H."/>
            <person name="Park K.S."/>
            <person name="Lee C.H."/>
            <person name="Park K.H."/>
            <person name="Kim S.B."/>
        </authorList>
    </citation>
    <scope>NUCLEOTIDE SEQUENCE [LARGE SCALE GENOMIC DNA]</scope>
    <source>
        <strain evidence="2 3">KCTC 22548</strain>
    </source>
</reference>
<dbReference type="Gene3D" id="2.170.15.10">
    <property type="entry name" value="Proaerolysin, chain A, domain 3"/>
    <property type="match status" value="1"/>
</dbReference>
<comment type="caution">
    <text evidence="2">The sequence shown here is derived from an EMBL/GenBank/DDBJ whole genome shotgun (WGS) entry which is preliminary data.</text>
</comment>
<evidence type="ECO:0000313" key="2">
    <source>
        <dbReference type="EMBL" id="REC75099.1"/>
    </source>
</evidence>
<feature type="chain" id="PRO_5046327654" description="Aerolysin family beta-barrel pore-forming toxin" evidence="1">
    <location>
        <begin position="25"/>
        <end position="341"/>
    </location>
</feature>
<keyword evidence="3" id="KW-1185">Reference proteome</keyword>